<dbReference type="InterPro" id="IPR029060">
    <property type="entry name" value="PIN-like_dom_sf"/>
</dbReference>
<dbReference type="Proteomes" id="UP001215503">
    <property type="component" value="Unassembled WGS sequence"/>
</dbReference>
<dbReference type="EMBL" id="JARHUD010000018">
    <property type="protein sequence ID" value="MDF2097506.1"/>
    <property type="molecule type" value="Genomic_DNA"/>
</dbReference>
<reference evidence="1 2" key="1">
    <citation type="submission" date="2023-03" db="EMBL/GenBank/DDBJ databases">
        <title>Fodinicurvata sp. CAU 1616 isolated from sea sendiment.</title>
        <authorList>
            <person name="Kim W."/>
        </authorList>
    </citation>
    <scope>NUCLEOTIDE SEQUENCE [LARGE SCALE GENOMIC DNA]</scope>
    <source>
        <strain evidence="1 2">CAU 1616</strain>
    </source>
</reference>
<dbReference type="RefSeq" id="WP_275824332.1">
    <property type="nucleotide sequence ID" value="NZ_JARHUD010000018.1"/>
</dbReference>
<proteinExistence type="predicted"/>
<protein>
    <recommendedName>
        <fullName evidence="3">PIN domain-containing protein</fullName>
    </recommendedName>
</protein>
<evidence type="ECO:0000313" key="2">
    <source>
        <dbReference type="Proteomes" id="UP001215503"/>
    </source>
</evidence>
<dbReference type="SUPFAM" id="SSF88723">
    <property type="entry name" value="PIN domain-like"/>
    <property type="match status" value="1"/>
</dbReference>
<evidence type="ECO:0000313" key="1">
    <source>
        <dbReference type="EMBL" id="MDF2097506.1"/>
    </source>
</evidence>
<dbReference type="Gene3D" id="3.40.50.1010">
    <property type="entry name" value="5'-nuclease"/>
    <property type="match status" value="1"/>
</dbReference>
<keyword evidence="2" id="KW-1185">Reference proteome</keyword>
<sequence length="172" mass="18931">MTVAFDNTFLSLVLNPDTRPTPNPATGEPIAHCKERVEALINDLSERGDTVIIPTPCFSELLCAVPDLEKAVAEINQSAAFDLAPFDERCAIDLAEIVRNAIAAGDKKSGVRAPWDEIKFDRQIVVIAKVNGARTLYTDDYNQSEFAKQIGLNVSHTWDLKLPPEYAQTGLF</sequence>
<organism evidence="1 2">
    <name type="scientific">Aquibaculum arenosum</name>
    <dbReference type="NCBI Taxonomy" id="3032591"/>
    <lineage>
        <taxon>Bacteria</taxon>
        <taxon>Pseudomonadati</taxon>
        <taxon>Pseudomonadota</taxon>
        <taxon>Alphaproteobacteria</taxon>
        <taxon>Rhodospirillales</taxon>
        <taxon>Rhodovibrionaceae</taxon>
        <taxon>Aquibaculum</taxon>
    </lineage>
</organism>
<comment type="caution">
    <text evidence="1">The sequence shown here is derived from an EMBL/GenBank/DDBJ whole genome shotgun (WGS) entry which is preliminary data.</text>
</comment>
<name>A0ABT5YRA6_9PROT</name>
<evidence type="ECO:0008006" key="3">
    <source>
        <dbReference type="Google" id="ProtNLM"/>
    </source>
</evidence>
<gene>
    <name evidence="1" type="ORF">P2G67_16140</name>
</gene>
<accession>A0ABT5YRA6</accession>